<feature type="transmembrane region" description="Helical" evidence="2">
    <location>
        <begin position="393"/>
        <end position="412"/>
    </location>
</feature>
<dbReference type="EMBL" id="VLKR01000042">
    <property type="protein sequence ID" value="TWI15562.1"/>
    <property type="molecule type" value="Genomic_DNA"/>
</dbReference>
<keyword evidence="1" id="KW-0175">Coiled coil</keyword>
<proteinExistence type="predicted"/>
<feature type="coiled-coil region" evidence="1">
    <location>
        <begin position="352"/>
        <end position="386"/>
    </location>
</feature>
<dbReference type="SUPFAM" id="SSF48452">
    <property type="entry name" value="TPR-like"/>
    <property type="match status" value="1"/>
</dbReference>
<evidence type="ECO:0008006" key="5">
    <source>
        <dbReference type="Google" id="ProtNLM"/>
    </source>
</evidence>
<keyword evidence="2" id="KW-1133">Transmembrane helix</keyword>
<keyword evidence="2" id="KW-0472">Membrane</keyword>
<accession>A0A562M6W4</accession>
<evidence type="ECO:0000256" key="2">
    <source>
        <dbReference type="SAM" id="Phobius"/>
    </source>
</evidence>
<dbReference type="OrthoDB" id="621195at2"/>
<comment type="caution">
    <text evidence="3">The sequence shown here is derived from an EMBL/GenBank/DDBJ whole genome shotgun (WGS) entry which is preliminary data.</text>
</comment>
<evidence type="ECO:0000313" key="3">
    <source>
        <dbReference type="EMBL" id="TWI15562.1"/>
    </source>
</evidence>
<organism evidence="3 4">
    <name type="scientific">Sphingobacterium siyangense</name>
    <dbReference type="NCBI Taxonomy" id="459529"/>
    <lineage>
        <taxon>Bacteria</taxon>
        <taxon>Pseudomonadati</taxon>
        <taxon>Bacteroidota</taxon>
        <taxon>Sphingobacteriia</taxon>
        <taxon>Sphingobacteriales</taxon>
        <taxon>Sphingobacteriaceae</taxon>
        <taxon>Sphingobacterium</taxon>
    </lineage>
</organism>
<dbReference type="Gene3D" id="1.25.40.10">
    <property type="entry name" value="Tetratricopeptide repeat domain"/>
    <property type="match status" value="1"/>
</dbReference>
<name>A0A562M6W4_9SPHI</name>
<dbReference type="GO" id="GO:0006355">
    <property type="term" value="P:regulation of DNA-templated transcription"/>
    <property type="evidence" value="ECO:0007669"/>
    <property type="project" value="InterPro"/>
</dbReference>
<dbReference type="InterPro" id="IPR016032">
    <property type="entry name" value="Sig_transdc_resp-reg_C-effctor"/>
</dbReference>
<dbReference type="GO" id="GO:0003677">
    <property type="term" value="F:DNA binding"/>
    <property type="evidence" value="ECO:0007669"/>
    <property type="project" value="InterPro"/>
</dbReference>
<gene>
    <name evidence="3" type="ORF">IQ31_05060</name>
</gene>
<sequence length="576" mass="67519">MKTILFYFFVLVSLVLSCNLNHVRGQSVAEISAIENPVVQLEAALQLPIRFDGDTIKLKNALAPILELADKKRSVALKWVYYMRMADGFSIAFDRINLSSERYYRLAEQLLRVHPDAELEMLGCAREGYYNFIYRRVKEAFPFFLRANDLKSKVNIKKIPLVVKHYQFMASFYSYIGDQANAVVYLEEALPFTKQASRERIDLINSIAVYLAKDSLNHQAFTYLNRAMDEAKLAKDSVWIGIISGNLADHAWRKGEKEKAIALVKKNIELSVRYNERRDAMRANLNLASWYIERKEWKLAEQYVMASERLMEDKPYFLKYKMELAKTKSNIMRGLGRGGDELKQLHLYLMLKDSLEKRMNDKEIQKMLWQRESEKYNRTIQATEEKRIRTKRMYQFIGIVLILIFAIVVLLVNKSKIKIKMRNTLLERDQLALAYEKQLLDQELLMLRNSLTETTDRIRQNDATIQQLRAELVKISETDPAYMTQVTDNLNALLQYHIMTDERWQKFKHVFNKVYPAYLTQMRQTYLKVTENDLKILALLKLDLSNASMSELLCVSVEAVRKAKQRLKKKLEQTEE</sequence>
<protein>
    <recommendedName>
        <fullName evidence="5">MalT-like TPR region domain-containing protein</fullName>
    </recommendedName>
</protein>
<dbReference type="RefSeq" id="WP_145330791.1">
    <property type="nucleotide sequence ID" value="NZ_VLKR01000042.1"/>
</dbReference>
<evidence type="ECO:0000313" key="4">
    <source>
        <dbReference type="Proteomes" id="UP000315908"/>
    </source>
</evidence>
<keyword evidence="2" id="KW-0812">Transmembrane</keyword>
<evidence type="ECO:0000256" key="1">
    <source>
        <dbReference type="SAM" id="Coils"/>
    </source>
</evidence>
<dbReference type="Proteomes" id="UP000315908">
    <property type="component" value="Unassembled WGS sequence"/>
</dbReference>
<dbReference type="AlphaFoldDB" id="A0A562M6W4"/>
<dbReference type="InterPro" id="IPR011990">
    <property type="entry name" value="TPR-like_helical_dom_sf"/>
</dbReference>
<dbReference type="PROSITE" id="PS51257">
    <property type="entry name" value="PROKAR_LIPOPROTEIN"/>
    <property type="match status" value="1"/>
</dbReference>
<dbReference type="SUPFAM" id="SSF46894">
    <property type="entry name" value="C-terminal effector domain of the bipartite response regulators"/>
    <property type="match status" value="1"/>
</dbReference>
<reference evidence="3 4" key="1">
    <citation type="journal article" date="2015" name="Stand. Genomic Sci.">
        <title>Genomic Encyclopedia of Bacterial and Archaeal Type Strains, Phase III: the genomes of soil and plant-associated and newly described type strains.</title>
        <authorList>
            <person name="Whitman W.B."/>
            <person name="Woyke T."/>
            <person name="Klenk H.P."/>
            <person name="Zhou Y."/>
            <person name="Lilburn T.G."/>
            <person name="Beck B.J."/>
            <person name="De Vos P."/>
            <person name="Vandamme P."/>
            <person name="Eisen J.A."/>
            <person name="Garrity G."/>
            <person name="Hugenholtz P."/>
            <person name="Kyrpides N.C."/>
        </authorList>
    </citation>
    <scope>NUCLEOTIDE SEQUENCE [LARGE SCALE GENOMIC DNA]</scope>
    <source>
        <strain evidence="3 4">CGMCC 1.6855</strain>
    </source>
</reference>